<evidence type="ECO:0008006" key="6">
    <source>
        <dbReference type="Google" id="ProtNLM"/>
    </source>
</evidence>
<evidence type="ECO:0000256" key="3">
    <source>
        <dbReference type="SAM" id="MobiDB-lite"/>
    </source>
</evidence>
<protein>
    <recommendedName>
        <fullName evidence="6">NAD(P)-dependent dehydrogenase, short-chain alcohol dehydrogenase family</fullName>
    </recommendedName>
</protein>
<dbReference type="FunFam" id="3.40.50.720:FF:000084">
    <property type="entry name" value="Short-chain dehydrogenase reductase"/>
    <property type="match status" value="1"/>
</dbReference>
<dbReference type="Pfam" id="PF13561">
    <property type="entry name" value="adh_short_C2"/>
    <property type="match status" value="1"/>
</dbReference>
<dbReference type="InterPro" id="IPR020904">
    <property type="entry name" value="Sc_DH/Rdtase_CS"/>
</dbReference>
<keyword evidence="5" id="KW-1185">Reference proteome</keyword>
<dbReference type="OrthoDB" id="9775864at2"/>
<dbReference type="SUPFAM" id="SSF51735">
    <property type="entry name" value="NAD(P)-binding Rossmann-fold domains"/>
    <property type="match status" value="1"/>
</dbReference>
<reference evidence="4 5" key="1">
    <citation type="submission" date="2016-10" db="EMBL/GenBank/DDBJ databases">
        <authorList>
            <person name="de Groot N.N."/>
        </authorList>
    </citation>
    <scope>NUCLEOTIDE SEQUENCE [LARGE SCALE GENOMIC DNA]</scope>
    <source>
        <strain evidence="4 5">BH539</strain>
    </source>
</reference>
<dbReference type="PRINTS" id="PR00080">
    <property type="entry name" value="SDRFAMILY"/>
</dbReference>
<dbReference type="RefSeq" id="WP_092528174.1">
    <property type="nucleotide sequence ID" value="NZ_FNCI01000015.1"/>
</dbReference>
<feature type="region of interest" description="Disordered" evidence="3">
    <location>
        <begin position="205"/>
        <end position="224"/>
    </location>
</feature>
<organism evidence="4 5">
    <name type="scientific">Onishia taeanensis</name>
    <dbReference type="NCBI Taxonomy" id="284577"/>
    <lineage>
        <taxon>Bacteria</taxon>
        <taxon>Pseudomonadati</taxon>
        <taxon>Pseudomonadota</taxon>
        <taxon>Gammaproteobacteria</taxon>
        <taxon>Oceanospirillales</taxon>
        <taxon>Halomonadaceae</taxon>
        <taxon>Onishia</taxon>
    </lineage>
</organism>
<dbReference type="Gene3D" id="3.40.50.720">
    <property type="entry name" value="NAD(P)-binding Rossmann-like Domain"/>
    <property type="match status" value="1"/>
</dbReference>
<evidence type="ECO:0000256" key="1">
    <source>
        <dbReference type="ARBA" id="ARBA00006484"/>
    </source>
</evidence>
<dbReference type="PANTHER" id="PTHR24321:SF8">
    <property type="entry name" value="ESTRADIOL 17-BETA-DEHYDROGENASE 8-RELATED"/>
    <property type="match status" value="1"/>
</dbReference>
<sequence length="264" mass="27965">MSNAKVVYITGGAQGIGRGLALGLLSRGYRVVIADLDREAGEACLIELGECVDGQTVPGGPEALSFQQVDVTDEDQVKASLAETLDRHGRLDGVINNAALSDPFWGPIESLPLETWRKVLDTSLTSTFLTAKHAAQALRASRGAIINIASTRALQSEPNTEAYAASKGGVVALTHALAMSLGPEVRVNAISPGWIEVGEWQKPSRRQTAELSGEDHAQHPAGRVGEPRDIASMAAFLLSDEAGFITGQNFVVDGGMTRKMIYAD</sequence>
<evidence type="ECO:0000313" key="4">
    <source>
        <dbReference type="EMBL" id="SDG47741.1"/>
    </source>
</evidence>
<dbReference type="EMBL" id="FNCI01000015">
    <property type="protein sequence ID" value="SDG47741.1"/>
    <property type="molecule type" value="Genomic_DNA"/>
</dbReference>
<proteinExistence type="inferred from homology"/>
<accession>A0A1G7UKI2</accession>
<dbReference type="PROSITE" id="PS00061">
    <property type="entry name" value="ADH_SHORT"/>
    <property type="match status" value="1"/>
</dbReference>
<dbReference type="AlphaFoldDB" id="A0A1G7UKI2"/>
<keyword evidence="2" id="KW-0560">Oxidoreductase</keyword>
<evidence type="ECO:0000313" key="5">
    <source>
        <dbReference type="Proteomes" id="UP000198641"/>
    </source>
</evidence>
<name>A0A1G7UKI2_9GAMM</name>
<dbReference type="PRINTS" id="PR00081">
    <property type="entry name" value="GDHRDH"/>
</dbReference>
<dbReference type="InterPro" id="IPR002347">
    <property type="entry name" value="SDR_fam"/>
</dbReference>
<dbReference type="PANTHER" id="PTHR24321">
    <property type="entry name" value="DEHYDROGENASES, SHORT CHAIN"/>
    <property type="match status" value="1"/>
</dbReference>
<comment type="similarity">
    <text evidence="1">Belongs to the short-chain dehydrogenases/reductases (SDR) family.</text>
</comment>
<dbReference type="GO" id="GO:0016491">
    <property type="term" value="F:oxidoreductase activity"/>
    <property type="evidence" value="ECO:0007669"/>
    <property type="project" value="UniProtKB-KW"/>
</dbReference>
<dbReference type="InterPro" id="IPR036291">
    <property type="entry name" value="NAD(P)-bd_dom_sf"/>
</dbReference>
<gene>
    <name evidence="4" type="ORF">SAMN05216571_11520</name>
</gene>
<dbReference type="STRING" id="284577.SAMN05216571_11520"/>
<evidence type="ECO:0000256" key="2">
    <source>
        <dbReference type="ARBA" id="ARBA00023002"/>
    </source>
</evidence>
<dbReference type="Proteomes" id="UP000198641">
    <property type="component" value="Unassembled WGS sequence"/>
</dbReference>